<evidence type="ECO:0000259" key="3">
    <source>
        <dbReference type="PROSITE" id="PS50090"/>
    </source>
</evidence>
<feature type="compositionally biased region" description="Low complexity" evidence="2">
    <location>
        <begin position="542"/>
        <end position="575"/>
    </location>
</feature>
<feature type="compositionally biased region" description="Polar residues" evidence="2">
    <location>
        <begin position="727"/>
        <end position="743"/>
    </location>
</feature>
<dbReference type="GO" id="GO:0006325">
    <property type="term" value="P:chromatin organization"/>
    <property type="evidence" value="ECO:0007669"/>
    <property type="project" value="UniProtKB-KW"/>
</dbReference>
<dbReference type="EMBL" id="JAWDEY010000034">
    <property type="protein sequence ID" value="KAK6588289.1"/>
    <property type="molecule type" value="Genomic_DNA"/>
</dbReference>
<dbReference type="CDD" id="cd00167">
    <property type="entry name" value="SANT"/>
    <property type="match status" value="1"/>
</dbReference>
<dbReference type="Gene3D" id="1.10.10.60">
    <property type="entry name" value="Homeodomain-like"/>
    <property type="match status" value="1"/>
</dbReference>
<reference evidence="5 6" key="1">
    <citation type="submission" date="2023-10" db="EMBL/GenBank/DDBJ databases">
        <title>Comparative genomics analysis reveals potential genetic determinants of host preference in Cryptosporidium xiaoi.</title>
        <authorList>
            <person name="Xiao L."/>
            <person name="Li J."/>
        </authorList>
    </citation>
    <scope>NUCLEOTIDE SEQUENCE [LARGE SCALE GENOMIC DNA]</scope>
    <source>
        <strain evidence="5 6">52996</strain>
    </source>
</reference>
<organism evidence="5 6">
    <name type="scientific">Cryptosporidium xiaoi</name>
    <dbReference type="NCBI Taxonomy" id="659607"/>
    <lineage>
        <taxon>Eukaryota</taxon>
        <taxon>Sar</taxon>
        <taxon>Alveolata</taxon>
        <taxon>Apicomplexa</taxon>
        <taxon>Conoidasida</taxon>
        <taxon>Coccidia</taxon>
        <taxon>Eucoccidiorida</taxon>
        <taxon>Eimeriorina</taxon>
        <taxon>Cryptosporidiidae</taxon>
        <taxon>Cryptosporidium</taxon>
    </lineage>
</organism>
<keyword evidence="6" id="KW-1185">Reference proteome</keyword>
<dbReference type="SMART" id="SM00573">
    <property type="entry name" value="HSA"/>
    <property type="match status" value="1"/>
</dbReference>
<feature type="compositionally biased region" description="Basic and acidic residues" evidence="2">
    <location>
        <begin position="839"/>
        <end position="855"/>
    </location>
</feature>
<feature type="region of interest" description="Disordered" evidence="2">
    <location>
        <begin position="954"/>
        <end position="1002"/>
    </location>
</feature>
<feature type="domain" description="HSA" evidence="4">
    <location>
        <begin position="21"/>
        <end position="94"/>
    </location>
</feature>
<feature type="region of interest" description="Disordered" evidence="2">
    <location>
        <begin position="232"/>
        <end position="268"/>
    </location>
</feature>
<evidence type="ECO:0000313" key="6">
    <source>
        <dbReference type="Proteomes" id="UP001311799"/>
    </source>
</evidence>
<protein>
    <recommendedName>
        <fullName evidence="7">HSA domain-containing protein</fullName>
    </recommendedName>
</protein>
<sequence length="1888" mass="205535">MLNRLYMAEKALSIIRSGYSIAYPEPQSNVKSQWDFLLQEMTWLSKDYYEERRWKIYAARRLSLMVQNYWRKRMLNLERHVSSKCSALIQSFWLGIAYNIDKDLVPSDLEPYTMTINQMNNGEDIQISPARKRLYNYCTRQMEQSIFECNKLNEILASIEKEKDKMKDIDTNKNASNTVGSEVIPSSPLSIDIDQDNESCQWVIDEDLLLQLDPLVFSKAFVTSSTKETASDVGGKLNITETNSLSNNTNQSSNTKTESKNKSNMGLATNNNFTINSNDISDLFKEFSTKKENIGDSDDYQKSLENWADIVHVLLQGPGIINTISEYRPPDPYIDSKNLIIAPKKSIMDIEDISLLLSLFVLSVDSLPAFVNRYITSSPSNMVYRASSGMMSGSSHDSIGNDFGPESKRKNRRRTASSSKKVLNTITQQAPTSTSVVPHMTTGSVVAHNDQNVYDILAYADTWDLSEDVLLVYFVSKYTSFDSACIINTKNPPTTNWNLIALSHNYFFSTLYGRMKTAKQCQERWNYLYKEDENNSEKNHSNNESNAIVSNGGNINNNRKVGNINSTSNRNVINEDNNENDETFESNNDNSNNVGSRDINANINNLNSANGDTNDNSNTTTKSTNTNFKGDKKDKPKISRSDIDKVLNMRKRVNYINNDNKYYNFSASLFDHIKEFALDLKRGGRYTESNTEKDVEMKQVEGCGSSKGDKKYSTKSSSIAISENEMTIKSGTGADTNDVSNADNGYARVKPSSSADILINHKQFKPSKLIPQLSLNDIINTFKNNGKSGDRESSPRNIDNVNGCMGRNNSGGNDVSKSDRGYDNVSSNSKNSVTASVNNKDDKTKDDENGKKEDSDGGINLEIPFGVVNSYKREQLHILSSIVSKFGANMKKRSLQNQQFQDSFQITSYIQTIKQNYGPNILQDGVLPPHQSHANLVAHVNQMLNQHIESTMVSSKNNTNNSNNGSNNNSANSNINNASYGSNNGRDSNNINNNISTGNSNNSINSIGGENNSYNGIMNNSGSISNNINNDNSNNNAGNLSNGLMGANDNLMASKGDVTTGVNSNNINNTNKSIVNNNINTITNNRDSINRNNSNSVINNNAVPQQIFSSSTVIGNKNSINSSLPSTQKIGSNSGSDNKNVCHSGSIINSDVDNSNMNVGNDNSSNINGNNTISMNHPQNQTPLPSGIPAHLLAPGNLPPATTVEEYLSRLPGIDIQLKLIDYTLERYKQSTMGGRYGGTGMLISTSTTCRKPQLPEFLLQRSVMNSGNNSNTSVNQQQNQQGQQQNQQGQQNQHQHSVMIKNQNQGSGGNGGMGVGMGVVNNGSIGMQGGLIIGHGENQQMSYTPPMTGGGGNNNRHGQVTIQNSQVVNKAVKKREVNQKPVSSQNSSVKRRKSNVVIQNNSNGGGNNNNVPSNMGVGMNMQANQLQQKQMQNQQFSNTQNQQQYQHKLQQQQGGQYMNSANHHHQEGLRQMQFQQPTKQGQVIYQQLKPHNLHPQSPSQKTHVLGNIGNLTSHNLQGKGQQYQQNQSINSNNNVQYGVGGAIQQPHLVGGGIQSRIQGEMIVNGGASNNSNNSNSGNITGSHHHPGINASSSTNISTNSGNIGVNVNGVNTNTNIVGNNISSSNGSNSNIMNSTNHNIVTQGMNNEGIFMQQMTNSGNIMKKSGDIVNINTTGSNVNLMGSSHTNVGNNINNNIGVVGIGRGVGGMVGVGRGGLGGAMGSNDTNISNSSGGSQSHVNRYQSSSQSSIFGMNGGNNVVYKNDSLNIETWNSSNNNGVSNGSSDIGLCNQSMTVNVGDSSIKMNKQCYNAVPSNSNTSMNTMNYSGIKNGVNINNTGGLMMDAGHGNNIINSGRLGMVAGGGGPNINNNKDTNLNGIVGINKNGNIAE</sequence>
<feature type="region of interest" description="Disordered" evidence="2">
    <location>
        <begin position="1428"/>
        <end position="1447"/>
    </location>
</feature>
<feature type="compositionally biased region" description="Gly residues" evidence="2">
    <location>
        <begin position="1307"/>
        <end position="1316"/>
    </location>
</feature>
<evidence type="ECO:0000259" key="4">
    <source>
        <dbReference type="PROSITE" id="PS51204"/>
    </source>
</evidence>
<dbReference type="PROSITE" id="PS51204">
    <property type="entry name" value="HSA"/>
    <property type="match status" value="1"/>
</dbReference>
<comment type="caution">
    <text evidence="5">The sequence shown here is derived from an EMBL/GenBank/DDBJ whole genome shotgun (WGS) entry which is preliminary data.</text>
</comment>
<feature type="region of interest" description="Disordered" evidence="2">
    <location>
        <begin position="1566"/>
        <end position="1596"/>
    </location>
</feature>
<feature type="region of interest" description="Disordered" evidence="2">
    <location>
        <begin position="393"/>
        <end position="420"/>
    </location>
</feature>
<feature type="region of interest" description="Disordered" evidence="2">
    <location>
        <begin position="727"/>
        <end position="747"/>
    </location>
</feature>
<feature type="compositionally biased region" description="Basic and acidic residues" evidence="2">
    <location>
        <begin position="629"/>
        <end position="639"/>
    </location>
</feature>
<name>A0AAV9XW04_9CRYT</name>
<accession>A0AAV9XW04</accession>
<gene>
    <name evidence="5" type="ORF">RS030_6754</name>
</gene>
<feature type="region of interest" description="Disordered" evidence="2">
    <location>
        <begin position="784"/>
        <end position="859"/>
    </location>
</feature>
<dbReference type="InterPro" id="IPR001005">
    <property type="entry name" value="SANT/Myb"/>
</dbReference>
<keyword evidence="1" id="KW-0156">Chromatin regulator</keyword>
<proteinExistence type="predicted"/>
<evidence type="ECO:0008006" key="7">
    <source>
        <dbReference type="Google" id="ProtNLM"/>
    </source>
</evidence>
<dbReference type="InterPro" id="IPR044798">
    <property type="entry name" value="EAF1A/B"/>
</dbReference>
<feature type="region of interest" description="Disordered" evidence="2">
    <location>
        <begin position="1265"/>
        <end position="1316"/>
    </location>
</feature>
<feature type="compositionally biased region" description="Low complexity" evidence="2">
    <location>
        <begin position="1396"/>
        <end position="1419"/>
    </location>
</feature>
<dbReference type="InterPro" id="IPR014012">
    <property type="entry name" value="HSA_dom"/>
</dbReference>
<feature type="domain" description="Myb-like" evidence="3">
    <location>
        <begin position="463"/>
        <end position="529"/>
    </location>
</feature>
<feature type="compositionally biased region" description="Low complexity" evidence="2">
    <location>
        <begin position="238"/>
        <end position="256"/>
    </location>
</feature>
<dbReference type="PROSITE" id="PS50090">
    <property type="entry name" value="MYB_LIKE"/>
    <property type="match status" value="1"/>
</dbReference>
<feature type="region of interest" description="Disordered" evidence="2">
    <location>
        <begin position="533"/>
        <end position="639"/>
    </location>
</feature>
<dbReference type="Pfam" id="PF07529">
    <property type="entry name" value="HSA"/>
    <property type="match status" value="1"/>
</dbReference>
<dbReference type="GO" id="GO:0035267">
    <property type="term" value="C:NuA4 histone acetyltransferase complex"/>
    <property type="evidence" value="ECO:0007669"/>
    <property type="project" value="InterPro"/>
</dbReference>
<dbReference type="PANTHER" id="PTHR46774:SF3">
    <property type="entry name" value="CHROMATIN MODIFICATION-RELATED PROTEIN EAF1 A-RELATED"/>
    <property type="match status" value="1"/>
</dbReference>
<dbReference type="PANTHER" id="PTHR46774">
    <property type="entry name" value="CHROMATIN MODIFICATION-RELATED PROTEIN EAF1 A-RELATED"/>
    <property type="match status" value="1"/>
</dbReference>
<dbReference type="Proteomes" id="UP001311799">
    <property type="component" value="Unassembled WGS sequence"/>
</dbReference>
<feature type="compositionally biased region" description="Low complexity" evidence="2">
    <location>
        <begin position="585"/>
        <end position="628"/>
    </location>
</feature>
<feature type="region of interest" description="Disordered" evidence="2">
    <location>
        <begin position="1375"/>
        <end position="1419"/>
    </location>
</feature>
<evidence type="ECO:0000256" key="1">
    <source>
        <dbReference type="ARBA" id="ARBA00022853"/>
    </source>
</evidence>
<evidence type="ECO:0000256" key="2">
    <source>
        <dbReference type="SAM" id="MobiDB-lite"/>
    </source>
</evidence>
<evidence type="ECO:0000313" key="5">
    <source>
        <dbReference type="EMBL" id="KAK6588289.1"/>
    </source>
</evidence>
<feature type="compositionally biased region" description="Polar residues" evidence="2">
    <location>
        <begin position="824"/>
        <end position="837"/>
    </location>
</feature>
<feature type="compositionally biased region" description="Low complexity" evidence="2">
    <location>
        <begin position="1266"/>
        <end position="1296"/>
    </location>
</feature>
<dbReference type="Pfam" id="PF13921">
    <property type="entry name" value="Myb_DNA-bind_6"/>
    <property type="match status" value="1"/>
</dbReference>
<feature type="compositionally biased region" description="Low complexity" evidence="2">
    <location>
        <begin position="1566"/>
        <end position="1579"/>
    </location>
</feature>